<keyword evidence="2" id="KW-0472">Membrane</keyword>
<keyword evidence="2" id="KW-0812">Transmembrane</keyword>
<feature type="coiled-coil region" evidence="1">
    <location>
        <begin position="62"/>
        <end position="89"/>
    </location>
</feature>
<dbReference type="EMBL" id="QZEW01000029">
    <property type="protein sequence ID" value="RJL17985.1"/>
    <property type="molecule type" value="Genomic_DNA"/>
</dbReference>
<feature type="transmembrane region" description="Helical" evidence="2">
    <location>
        <begin position="21"/>
        <end position="38"/>
    </location>
</feature>
<proteinExistence type="predicted"/>
<keyword evidence="4" id="KW-1185">Reference proteome</keyword>
<keyword evidence="1" id="KW-0175">Coiled coil</keyword>
<evidence type="ECO:0000256" key="2">
    <source>
        <dbReference type="SAM" id="Phobius"/>
    </source>
</evidence>
<comment type="caution">
    <text evidence="3">The sequence shown here is derived from an EMBL/GenBank/DDBJ whole genome shotgun (WGS) entry which is preliminary data.</text>
</comment>
<keyword evidence="2" id="KW-1133">Transmembrane helix</keyword>
<reference evidence="4" key="1">
    <citation type="submission" date="2018-09" db="EMBL/GenBank/DDBJ databases">
        <title>Paracoccus onubensis nov. sp. a moderate halophilic bacterium isolated from Gruta de las Maravillas (Aracena, Spain).</title>
        <authorList>
            <person name="Jurado V."/>
            <person name="Gutierrez-Patricio S."/>
            <person name="Gonzalez-Pimentel J.L."/>
            <person name="Miller A.Z."/>
            <person name="Laiz L."/>
            <person name="Saiz-Jimenez C."/>
        </authorList>
    </citation>
    <scope>NUCLEOTIDE SEQUENCE [LARGE SCALE GENOMIC DNA]</scope>
    <source>
        <strain evidence="4">DSM 26381</strain>
    </source>
</reference>
<sequence>MARSWRCGAVLQGGQRILRSYLVILALVLIGYAAAQMVDFRITWGERGMGAYPGGTLSPEEVAESERRAVEAARKAEEAVNALRAVERQAGRD</sequence>
<dbReference type="Proteomes" id="UP000283587">
    <property type="component" value="Unassembled WGS sequence"/>
</dbReference>
<name>A0A419A881_9RHOB</name>
<protein>
    <submittedName>
        <fullName evidence="3">Uncharacterized protein</fullName>
    </submittedName>
</protein>
<evidence type="ECO:0000313" key="3">
    <source>
        <dbReference type="EMBL" id="RJL17985.1"/>
    </source>
</evidence>
<evidence type="ECO:0000256" key="1">
    <source>
        <dbReference type="SAM" id="Coils"/>
    </source>
</evidence>
<gene>
    <name evidence="3" type="ORF">D3P05_08405</name>
</gene>
<organism evidence="3 4">
    <name type="scientific">Paracoccus siganidrum</name>
    <dbReference type="NCBI Taxonomy" id="1276757"/>
    <lineage>
        <taxon>Bacteria</taxon>
        <taxon>Pseudomonadati</taxon>
        <taxon>Pseudomonadota</taxon>
        <taxon>Alphaproteobacteria</taxon>
        <taxon>Rhodobacterales</taxon>
        <taxon>Paracoccaceae</taxon>
        <taxon>Paracoccus</taxon>
    </lineage>
</organism>
<evidence type="ECO:0000313" key="4">
    <source>
        <dbReference type="Proteomes" id="UP000283587"/>
    </source>
</evidence>
<dbReference type="AlphaFoldDB" id="A0A419A881"/>
<accession>A0A419A881</accession>